<comment type="caution">
    <text evidence="5">The sequence shown here is derived from an EMBL/GenBank/DDBJ whole genome shotgun (WGS) entry which is preliminary data.</text>
</comment>
<evidence type="ECO:0000256" key="2">
    <source>
        <dbReference type="ARBA" id="ARBA00022729"/>
    </source>
</evidence>
<evidence type="ECO:0000313" key="6">
    <source>
        <dbReference type="Proteomes" id="UP000310636"/>
    </source>
</evidence>
<dbReference type="InterPro" id="IPR037250">
    <property type="entry name" value="NEAT_dom_sf"/>
</dbReference>
<dbReference type="InterPro" id="IPR006635">
    <property type="entry name" value="NEAT_dom"/>
</dbReference>
<keyword evidence="6" id="KW-1185">Reference proteome</keyword>
<sequence>MMSFTLKKGIPALLMALVLSVVMMIGSAAAATAQDYTIVKGDDPTQTSMADDYAVKPASVDTDGYTTTLGFTTSILYSVNSLSISNDGGLTYTTYYGTTSGSVKNFTFPIYDFTSNTKAKIAVTVFGLYNATYDIEFEWA</sequence>
<gene>
    <name evidence="5" type="ORF">E6C55_26795</name>
</gene>
<dbReference type="SUPFAM" id="SSF158911">
    <property type="entry name" value="NEAT domain-like"/>
    <property type="match status" value="1"/>
</dbReference>
<dbReference type="Gene3D" id="2.60.40.1850">
    <property type="match status" value="1"/>
</dbReference>
<evidence type="ECO:0000256" key="3">
    <source>
        <dbReference type="SAM" id="SignalP"/>
    </source>
</evidence>
<dbReference type="Pfam" id="PF05031">
    <property type="entry name" value="NEAT"/>
    <property type="match status" value="1"/>
</dbReference>
<dbReference type="PROSITE" id="PS50978">
    <property type="entry name" value="NEAT"/>
    <property type="match status" value="1"/>
</dbReference>
<evidence type="ECO:0000313" key="5">
    <source>
        <dbReference type="EMBL" id="THF73989.1"/>
    </source>
</evidence>
<dbReference type="EMBL" id="SSOB01000046">
    <property type="protein sequence ID" value="THF73989.1"/>
    <property type="molecule type" value="Genomic_DNA"/>
</dbReference>
<dbReference type="Proteomes" id="UP000310636">
    <property type="component" value="Unassembled WGS sequence"/>
</dbReference>
<reference evidence="5 6" key="1">
    <citation type="submission" date="2019-04" db="EMBL/GenBank/DDBJ databases">
        <title>Cohnella sp. nov. isolated from preserved vegetables.</title>
        <authorList>
            <person name="Lin S.-Y."/>
            <person name="Hung M.-H."/>
            <person name="Young C.-C."/>
        </authorList>
    </citation>
    <scope>NUCLEOTIDE SEQUENCE [LARGE SCALE GENOMIC DNA]</scope>
    <source>
        <strain evidence="5 6">CC-MHH1044</strain>
    </source>
</reference>
<feature type="chain" id="PRO_5020700501" description="NEAT domain-containing protein" evidence="3">
    <location>
        <begin position="31"/>
        <end position="140"/>
    </location>
</feature>
<feature type="domain" description="NEAT" evidence="4">
    <location>
        <begin position="27"/>
        <end position="140"/>
    </location>
</feature>
<evidence type="ECO:0000259" key="4">
    <source>
        <dbReference type="PROSITE" id="PS50978"/>
    </source>
</evidence>
<dbReference type="AlphaFoldDB" id="A0A4S4BHS1"/>
<protein>
    <recommendedName>
        <fullName evidence="4">NEAT domain-containing protein</fullName>
    </recommendedName>
</protein>
<feature type="signal peptide" evidence="3">
    <location>
        <begin position="1"/>
        <end position="30"/>
    </location>
</feature>
<accession>A0A4S4BHS1</accession>
<dbReference type="GO" id="GO:0030313">
    <property type="term" value="C:cell envelope"/>
    <property type="evidence" value="ECO:0007669"/>
    <property type="project" value="UniProtKB-SubCell"/>
</dbReference>
<organism evidence="5 6">
    <name type="scientific">Cohnella fermenti</name>
    <dbReference type="NCBI Taxonomy" id="2565925"/>
    <lineage>
        <taxon>Bacteria</taxon>
        <taxon>Bacillati</taxon>
        <taxon>Bacillota</taxon>
        <taxon>Bacilli</taxon>
        <taxon>Bacillales</taxon>
        <taxon>Paenibacillaceae</taxon>
        <taxon>Cohnella</taxon>
    </lineage>
</organism>
<evidence type="ECO:0000256" key="1">
    <source>
        <dbReference type="ARBA" id="ARBA00004196"/>
    </source>
</evidence>
<comment type="subcellular location">
    <subcellularLocation>
        <location evidence="1">Cell envelope</location>
    </subcellularLocation>
</comment>
<keyword evidence="2 3" id="KW-0732">Signal</keyword>
<proteinExistence type="predicted"/>
<dbReference type="OrthoDB" id="2679461at2"/>
<name>A0A4S4BHS1_9BACL</name>